<accession>Q6MQI6</accession>
<sequence>MEKLKQNGCFLIALSQNDTAKVLRWYSDDKRYV</sequence>
<organism evidence="1 2">
    <name type="scientific">Bdellovibrio bacteriovorus (strain ATCC 15356 / DSM 50701 / NCIMB 9529 / HD100)</name>
    <dbReference type="NCBI Taxonomy" id="264462"/>
    <lineage>
        <taxon>Bacteria</taxon>
        <taxon>Pseudomonadati</taxon>
        <taxon>Bdellovibrionota</taxon>
        <taxon>Bdellovibrionia</taxon>
        <taxon>Bdellovibrionales</taxon>
        <taxon>Pseudobdellovibrionaceae</taxon>
        <taxon>Bdellovibrio</taxon>
    </lineage>
</organism>
<protein>
    <submittedName>
        <fullName evidence="1">Uncharacterized protein</fullName>
    </submittedName>
</protein>
<dbReference type="EMBL" id="BX842647">
    <property type="protein sequence ID" value="CAE78461.1"/>
    <property type="molecule type" value="Genomic_DNA"/>
</dbReference>
<dbReference type="AlphaFoldDB" id="Q6MQI6"/>
<evidence type="ECO:0000313" key="1">
    <source>
        <dbReference type="EMBL" id="CAE78461.1"/>
    </source>
</evidence>
<name>Q6MQI6_BDEBA</name>
<proteinExistence type="predicted"/>
<keyword evidence="2" id="KW-1185">Reference proteome</keyword>
<reference evidence="1 2" key="1">
    <citation type="journal article" date="2004" name="Science">
        <title>A predator unmasked: life cycle of Bdellovibrio bacteriovorus from a genomic perspective.</title>
        <authorList>
            <person name="Rendulic S."/>
            <person name="Jagtap P."/>
            <person name="Rosinus A."/>
            <person name="Eppinger M."/>
            <person name="Baar C."/>
            <person name="Lanz C."/>
            <person name="Keller H."/>
            <person name="Lambert C."/>
            <person name="Evans K.J."/>
            <person name="Goesmann A."/>
            <person name="Meyer F."/>
            <person name="Sockett R.E."/>
            <person name="Schuster S.C."/>
        </authorList>
    </citation>
    <scope>NUCLEOTIDE SEQUENCE [LARGE SCALE GENOMIC DNA]</scope>
    <source>
        <strain evidence="2">ATCC 15356 / DSM 50701 / NCIMB 9529 / HD100</strain>
    </source>
</reference>
<evidence type="ECO:0000313" key="2">
    <source>
        <dbReference type="Proteomes" id="UP000008080"/>
    </source>
</evidence>
<gene>
    <name evidence="1" type="ordered locus">Bd0480</name>
</gene>
<dbReference type="KEGG" id="bba:Bd0480"/>
<dbReference type="Proteomes" id="UP000008080">
    <property type="component" value="Chromosome"/>
</dbReference>
<dbReference type="HOGENOM" id="CLU_3380723_0_0_7"/>